<dbReference type="InterPro" id="IPR014752">
    <property type="entry name" value="Arrestin-like_C"/>
</dbReference>
<proteinExistence type="inferred from homology"/>
<dbReference type="OrthoDB" id="7785529at2759"/>
<reference evidence="5 6" key="1">
    <citation type="submission" date="2025-04" db="UniProtKB">
        <authorList>
            <consortium name="RefSeq"/>
        </authorList>
    </citation>
    <scope>IDENTIFICATION</scope>
    <source>
        <tissue evidence="5 6">Whole sample</tissue>
    </source>
</reference>
<dbReference type="GeneID" id="111119715"/>
<dbReference type="KEGG" id="cvn:111119715"/>
<dbReference type="SMART" id="SM01017">
    <property type="entry name" value="Arrestin_C"/>
    <property type="match status" value="2"/>
</dbReference>
<dbReference type="PANTHER" id="PTHR11188">
    <property type="entry name" value="ARRESTIN DOMAIN CONTAINING PROTEIN"/>
    <property type="match status" value="1"/>
</dbReference>
<dbReference type="GO" id="GO:0015031">
    <property type="term" value="P:protein transport"/>
    <property type="evidence" value="ECO:0007669"/>
    <property type="project" value="TreeGrafter"/>
</dbReference>
<feature type="domain" description="Arrestin C-terminal-like" evidence="3">
    <location>
        <begin position="1"/>
        <end position="150"/>
    </location>
</feature>
<keyword evidence="4" id="KW-1185">Reference proteome</keyword>
<dbReference type="Pfam" id="PF00339">
    <property type="entry name" value="Arrestin_N"/>
    <property type="match status" value="1"/>
</dbReference>
<gene>
    <name evidence="5 6" type="primary">LOC111119715</name>
</gene>
<dbReference type="RefSeq" id="XP_022315858.1">
    <property type="nucleotide sequence ID" value="XM_022460150.1"/>
</dbReference>
<protein>
    <submittedName>
        <fullName evidence="5 6">Arrestin domain-containing protein 3-like</fullName>
    </submittedName>
</protein>
<evidence type="ECO:0000256" key="1">
    <source>
        <dbReference type="ARBA" id="ARBA00005298"/>
    </source>
</evidence>
<evidence type="ECO:0000256" key="2">
    <source>
        <dbReference type="SAM" id="MobiDB-lite"/>
    </source>
</evidence>
<feature type="region of interest" description="Disordered" evidence="2">
    <location>
        <begin position="449"/>
        <end position="496"/>
    </location>
</feature>
<dbReference type="RefSeq" id="XP_022315859.1">
    <property type="nucleotide sequence ID" value="XM_022460151.1"/>
</dbReference>
<evidence type="ECO:0000313" key="6">
    <source>
        <dbReference type="RefSeq" id="XP_022315859.1"/>
    </source>
</evidence>
<feature type="compositionally biased region" description="Basic and acidic residues" evidence="2">
    <location>
        <begin position="410"/>
        <end position="419"/>
    </location>
</feature>
<dbReference type="InterPro" id="IPR050357">
    <property type="entry name" value="Arrestin_domain-protein"/>
</dbReference>
<feature type="domain" description="Arrestin C-terminal-like" evidence="3">
    <location>
        <begin position="173"/>
        <end position="308"/>
    </location>
</feature>
<dbReference type="Pfam" id="PF02752">
    <property type="entry name" value="Arrestin_C"/>
    <property type="match status" value="1"/>
</dbReference>
<name>A0A8B8CKZ4_CRAVI</name>
<dbReference type="Proteomes" id="UP000694844">
    <property type="component" value="Chromosome 2"/>
</dbReference>
<dbReference type="Gene3D" id="2.60.40.640">
    <property type="match status" value="2"/>
</dbReference>
<feature type="region of interest" description="Disordered" evidence="2">
    <location>
        <begin position="401"/>
        <end position="430"/>
    </location>
</feature>
<dbReference type="InterPro" id="IPR011021">
    <property type="entry name" value="Arrestin-like_N"/>
</dbReference>
<comment type="similarity">
    <text evidence="1">Belongs to the arrestin family.</text>
</comment>
<accession>A0A8B8CKZ4</accession>
<feature type="compositionally biased region" description="Basic and acidic residues" evidence="2">
    <location>
        <begin position="485"/>
        <end position="496"/>
    </location>
</feature>
<dbReference type="GO" id="GO:0005737">
    <property type="term" value="C:cytoplasm"/>
    <property type="evidence" value="ECO:0007669"/>
    <property type="project" value="TreeGrafter"/>
</dbReference>
<organism evidence="4 6">
    <name type="scientific">Crassostrea virginica</name>
    <name type="common">Eastern oyster</name>
    <dbReference type="NCBI Taxonomy" id="6565"/>
    <lineage>
        <taxon>Eukaryota</taxon>
        <taxon>Metazoa</taxon>
        <taxon>Spiralia</taxon>
        <taxon>Lophotrochozoa</taxon>
        <taxon>Mollusca</taxon>
        <taxon>Bivalvia</taxon>
        <taxon>Autobranchia</taxon>
        <taxon>Pteriomorphia</taxon>
        <taxon>Ostreida</taxon>
        <taxon>Ostreoidea</taxon>
        <taxon>Ostreidae</taxon>
        <taxon>Crassostrea</taxon>
    </lineage>
</organism>
<dbReference type="AlphaFoldDB" id="A0A8B8CKZ4"/>
<dbReference type="InterPro" id="IPR014756">
    <property type="entry name" value="Ig_E-set"/>
</dbReference>
<dbReference type="PANTHER" id="PTHR11188:SF144">
    <property type="entry name" value="ARRESTIN C-TERMINAL-LIKE DOMAIN-CONTAINING PROTEIN"/>
    <property type="match status" value="1"/>
</dbReference>
<evidence type="ECO:0000259" key="3">
    <source>
        <dbReference type="SMART" id="SM01017"/>
    </source>
</evidence>
<dbReference type="InterPro" id="IPR011022">
    <property type="entry name" value="Arrestin_C-like"/>
</dbReference>
<evidence type="ECO:0000313" key="5">
    <source>
        <dbReference type="RefSeq" id="XP_022315858.1"/>
    </source>
</evidence>
<sequence>MDYVTKFDIELDKDIYYAGETLTGHIVVHNTENIKVQGIRILLRGKSHVEWKITKAGERRNVKDDEYYVDEKKVIWGKDKKEVEGGVPIMPRGKHRYNFHFKLPESTLPCSFESKVGTIRYYLRATMDMPVSSSPQSKKYFSVIGPHIDCMDERYLTPSRASDKRYSCCFCCSQGPVALEAVLERSAYCAGENIKLRAEIQNGSEQDVWIVCKLVQHVEFFINKGVLGLCKEVSHKVWQYRGETVGPRATEKFDDLQQYLQLPVIPPSMVDVCSLVQIYYTLKVCLVMEDSGEVLDLHFPVTVATTPYRISNAPYPILQYDHCVPNVEGGMYVSSEFQLGQVYMGDGEEEETDEVILFRPLYVCVPHERIHVNSLEREGGVSRAASRMSMTRLSDRLKFKEPRISVMTSERTDHPRAEGDDASPSHIKPQQEGLSPLFAQVDLESQFNQRPSNDLTKGQLEDLSEQETEHANLGNSEVKVNIEVTDSHFETTRPDT</sequence>
<dbReference type="SUPFAM" id="SSF81296">
    <property type="entry name" value="E set domains"/>
    <property type="match status" value="2"/>
</dbReference>
<evidence type="ECO:0000313" key="4">
    <source>
        <dbReference type="Proteomes" id="UP000694844"/>
    </source>
</evidence>